<accession>A0ABY8FJK3</accession>
<evidence type="ECO:0000256" key="1">
    <source>
        <dbReference type="ARBA" id="ARBA00001933"/>
    </source>
</evidence>
<evidence type="ECO:0000256" key="4">
    <source>
        <dbReference type="ARBA" id="ARBA00022679"/>
    </source>
</evidence>
<name>A0ABY8FJK3_9GAMM</name>
<evidence type="ECO:0000313" key="8">
    <source>
        <dbReference type="Proteomes" id="UP001321526"/>
    </source>
</evidence>
<dbReference type="InterPro" id="IPR015421">
    <property type="entry name" value="PyrdxlP-dep_Trfase_major"/>
</dbReference>
<dbReference type="InterPro" id="IPR004839">
    <property type="entry name" value="Aminotransferase_I/II_large"/>
</dbReference>
<dbReference type="Proteomes" id="UP001321526">
    <property type="component" value="Chromosome"/>
</dbReference>
<evidence type="ECO:0000313" key="7">
    <source>
        <dbReference type="EMBL" id="WFF40059.1"/>
    </source>
</evidence>
<dbReference type="InterPro" id="IPR015424">
    <property type="entry name" value="PyrdxlP-dep_Trfase"/>
</dbReference>
<dbReference type="EMBL" id="CP035631">
    <property type="protein sequence ID" value="WFF40059.1"/>
    <property type="molecule type" value="Genomic_DNA"/>
</dbReference>
<dbReference type="Pfam" id="PF00155">
    <property type="entry name" value="Aminotran_1_2"/>
    <property type="match status" value="1"/>
</dbReference>
<protein>
    <submittedName>
        <fullName evidence="7">Pyridoxal phosphate-dependent aminotransferase</fullName>
    </submittedName>
</protein>
<dbReference type="Gene3D" id="3.40.640.10">
    <property type="entry name" value="Type I PLP-dependent aspartate aminotransferase-like (Major domain)"/>
    <property type="match status" value="1"/>
</dbReference>
<sequence length="399" mass="43199">MRYAAITDRLRGIGGDKWRLHNESRQRIAAGEEIIELTIGEPDITTDPALVECCVEALRAGRTRYSNGRGEQGLVAALIDHYAPRLPDIGEENVLCFPGTQTALFAVILALAGEGEGVLTGNPFYATYEGVIRAAGASLQSVPLHIEHGFVMQPQDLRAAITPASRVLLLNTPHNPTGAVLDRATIEALGQLCIEHDLWIVCDEVYEALIFEGEFVSPLEIAALRERTVVVSSISKSHAATGFRSGWSIGPVAFSRRLLPLSETMLFGNQPFIADMTEAALRGDFDTAERLREALGRRARRVTAAIAEWPLLSASLPQGGMFLMIDVSRTGLDGEAFAEQLLARYGVAVMPGASFGESATDLIRVALTVPDEVLMEAVTRIGRLCEALDHDARMPGDRV</sequence>
<dbReference type="PANTHER" id="PTHR46383">
    <property type="entry name" value="ASPARTATE AMINOTRANSFERASE"/>
    <property type="match status" value="1"/>
</dbReference>
<dbReference type="SUPFAM" id="SSF53383">
    <property type="entry name" value="PLP-dependent transferases"/>
    <property type="match status" value="1"/>
</dbReference>
<evidence type="ECO:0000259" key="6">
    <source>
        <dbReference type="Pfam" id="PF00155"/>
    </source>
</evidence>
<gene>
    <name evidence="7" type="ORF">EVC62_00355</name>
</gene>
<evidence type="ECO:0000256" key="2">
    <source>
        <dbReference type="ARBA" id="ARBA00007441"/>
    </source>
</evidence>
<comment type="similarity">
    <text evidence="2">Belongs to the class-I pyridoxal-phosphate-dependent aminotransferase family.</text>
</comment>
<keyword evidence="3 7" id="KW-0032">Aminotransferase</keyword>
<dbReference type="RefSeq" id="WP_282235457.1">
    <property type="nucleotide sequence ID" value="NZ_CP035631.1"/>
</dbReference>
<reference evidence="7 8" key="1">
    <citation type="submission" date="2019-01" db="EMBL/GenBank/DDBJ databases">
        <title>Genome sequence of Salinicola endophyticus REST5.</title>
        <authorList>
            <person name="Nascimento F.X."/>
        </authorList>
    </citation>
    <scope>NUCLEOTIDE SEQUENCE [LARGE SCALE GENOMIC DNA]</scope>
    <source>
        <strain evidence="7 8">REST5</strain>
    </source>
</reference>
<dbReference type="InterPro" id="IPR015422">
    <property type="entry name" value="PyrdxlP-dep_Trfase_small"/>
</dbReference>
<comment type="cofactor">
    <cofactor evidence="1">
        <name>pyridoxal 5'-phosphate</name>
        <dbReference type="ChEBI" id="CHEBI:597326"/>
    </cofactor>
</comment>
<keyword evidence="5" id="KW-0663">Pyridoxal phosphate</keyword>
<dbReference type="InterPro" id="IPR050596">
    <property type="entry name" value="AspAT/PAT-like"/>
</dbReference>
<keyword evidence="8" id="KW-1185">Reference proteome</keyword>
<dbReference type="PANTHER" id="PTHR46383:SF1">
    <property type="entry name" value="ASPARTATE AMINOTRANSFERASE"/>
    <property type="match status" value="1"/>
</dbReference>
<dbReference type="CDD" id="cd00609">
    <property type="entry name" value="AAT_like"/>
    <property type="match status" value="1"/>
</dbReference>
<dbReference type="Gene3D" id="3.90.1150.10">
    <property type="entry name" value="Aspartate Aminotransferase, domain 1"/>
    <property type="match status" value="1"/>
</dbReference>
<organism evidence="7 8">
    <name type="scientific">Salinicola endophyticus</name>
    <dbReference type="NCBI Taxonomy" id="1949083"/>
    <lineage>
        <taxon>Bacteria</taxon>
        <taxon>Pseudomonadati</taxon>
        <taxon>Pseudomonadota</taxon>
        <taxon>Gammaproteobacteria</taxon>
        <taxon>Oceanospirillales</taxon>
        <taxon>Halomonadaceae</taxon>
        <taxon>Salinicola</taxon>
    </lineage>
</organism>
<evidence type="ECO:0000256" key="5">
    <source>
        <dbReference type="ARBA" id="ARBA00022898"/>
    </source>
</evidence>
<feature type="domain" description="Aminotransferase class I/classII large" evidence="6">
    <location>
        <begin position="33"/>
        <end position="381"/>
    </location>
</feature>
<dbReference type="GO" id="GO:0008483">
    <property type="term" value="F:transaminase activity"/>
    <property type="evidence" value="ECO:0007669"/>
    <property type="project" value="UniProtKB-KW"/>
</dbReference>
<evidence type="ECO:0000256" key="3">
    <source>
        <dbReference type="ARBA" id="ARBA00022576"/>
    </source>
</evidence>
<keyword evidence="4" id="KW-0808">Transferase</keyword>
<proteinExistence type="inferred from homology"/>